<dbReference type="EMBL" id="HBUF01308204">
    <property type="protein sequence ID" value="CAG6692624.1"/>
    <property type="molecule type" value="Transcribed_RNA"/>
</dbReference>
<dbReference type="AlphaFoldDB" id="A0A8D8TTF0"/>
<reference evidence="2" key="1">
    <citation type="submission" date="2021-05" db="EMBL/GenBank/DDBJ databases">
        <authorList>
            <person name="Alioto T."/>
            <person name="Alioto T."/>
            <person name="Gomez Garrido J."/>
        </authorList>
    </citation>
    <scope>NUCLEOTIDE SEQUENCE</scope>
</reference>
<keyword evidence="1" id="KW-0812">Transmembrane</keyword>
<keyword evidence="1" id="KW-0472">Membrane</keyword>
<protein>
    <recommendedName>
        <fullName evidence="3">BED-type domain-containing protein</fullName>
    </recommendedName>
</protein>
<evidence type="ECO:0000313" key="2">
    <source>
        <dbReference type="EMBL" id="CAG6692624.1"/>
    </source>
</evidence>
<keyword evidence="1" id="KW-1133">Transmembrane helix</keyword>
<accession>A0A8D8TTF0</accession>
<name>A0A8D8TTF0_9HEMI</name>
<feature type="transmembrane region" description="Helical" evidence="1">
    <location>
        <begin position="75"/>
        <end position="104"/>
    </location>
</feature>
<organism evidence="2">
    <name type="scientific">Cacopsylla melanoneura</name>
    <dbReference type="NCBI Taxonomy" id="428564"/>
    <lineage>
        <taxon>Eukaryota</taxon>
        <taxon>Metazoa</taxon>
        <taxon>Ecdysozoa</taxon>
        <taxon>Arthropoda</taxon>
        <taxon>Hexapoda</taxon>
        <taxon>Insecta</taxon>
        <taxon>Pterygota</taxon>
        <taxon>Neoptera</taxon>
        <taxon>Paraneoptera</taxon>
        <taxon>Hemiptera</taxon>
        <taxon>Sternorrhyncha</taxon>
        <taxon>Psylloidea</taxon>
        <taxon>Psyllidae</taxon>
        <taxon>Psyllinae</taxon>
        <taxon>Cacopsylla</taxon>
    </lineage>
</organism>
<evidence type="ECO:0000256" key="1">
    <source>
        <dbReference type="SAM" id="Phobius"/>
    </source>
</evidence>
<sequence>MGRKKNELIRSAYNIETFENGRLTHVCKSCQKSIEGSYITNLQRHLESRHQYLYKKLLQDEFELESPSPSKKVKIFLSFFSFFFDFLNLSRVLGTSWTFFYLILPGLLICTNSF</sequence>
<proteinExistence type="predicted"/>
<evidence type="ECO:0008006" key="3">
    <source>
        <dbReference type="Google" id="ProtNLM"/>
    </source>
</evidence>